<dbReference type="GO" id="GO:0008360">
    <property type="term" value="P:regulation of cell shape"/>
    <property type="evidence" value="ECO:0007669"/>
    <property type="project" value="UniProtKB-KW"/>
</dbReference>
<dbReference type="EC" id="5.1.1.3" evidence="2 7"/>
<keyword evidence="5 7" id="KW-0413">Isomerase</keyword>
<keyword evidence="6 7" id="KW-0961">Cell wall biogenesis/degradation</keyword>
<dbReference type="Proteomes" id="UP000036503">
    <property type="component" value="Unassembled WGS sequence"/>
</dbReference>
<dbReference type="SUPFAM" id="SSF53681">
    <property type="entry name" value="Aspartate/glutamate racemase"/>
    <property type="match status" value="2"/>
</dbReference>
<reference evidence="8 9" key="1">
    <citation type="submission" date="2015-06" db="EMBL/GenBank/DDBJ databases">
        <title>Draft genome sequence of beer spoilage bacterium Megasphaera cerevisiae type strain 20462.</title>
        <authorList>
            <person name="Kutumbaka K."/>
            <person name="Pasmowitz J."/>
            <person name="Mategko J."/>
            <person name="Reyes D."/>
            <person name="Friedrich A."/>
            <person name="Han S."/>
            <person name="Martens-Habbena W."/>
            <person name="Neal-McKinney J."/>
            <person name="Janagama H.K."/>
            <person name="Nadala C."/>
            <person name="Samadpour M."/>
        </authorList>
    </citation>
    <scope>NUCLEOTIDE SEQUENCE [LARGE SCALE GENOMIC DNA]</scope>
    <source>
        <strain evidence="8 9">DSM 20462</strain>
    </source>
</reference>
<gene>
    <name evidence="7" type="primary">murI</name>
    <name evidence="8" type="ORF">AB840_00480</name>
</gene>
<dbReference type="OrthoDB" id="9801055at2"/>
<keyword evidence="4 7" id="KW-0573">Peptidoglycan synthesis</keyword>
<dbReference type="InterPro" id="IPR004391">
    <property type="entry name" value="Glu_race"/>
</dbReference>
<feature type="binding site" evidence="7">
    <location>
        <begin position="76"/>
        <end position="77"/>
    </location>
    <ligand>
        <name>substrate</name>
    </ligand>
</feature>
<dbReference type="EMBL" id="LEKT01000001">
    <property type="protein sequence ID" value="KMO87945.1"/>
    <property type="molecule type" value="Genomic_DNA"/>
</dbReference>
<dbReference type="InterPro" id="IPR015942">
    <property type="entry name" value="Asp/Glu/hydantoin_racemase"/>
</dbReference>
<dbReference type="PANTHER" id="PTHR21198:SF2">
    <property type="entry name" value="GLUTAMATE RACEMASE"/>
    <property type="match status" value="1"/>
</dbReference>
<dbReference type="UniPathway" id="UPA00219"/>
<comment type="function">
    <text evidence="7">Provides the (R)-glutamate required for cell wall biosynthesis.</text>
</comment>
<feature type="binding site" evidence="7">
    <location>
        <begin position="12"/>
        <end position="13"/>
    </location>
    <ligand>
        <name>substrate</name>
    </ligand>
</feature>
<evidence type="ECO:0000256" key="1">
    <source>
        <dbReference type="ARBA" id="ARBA00001602"/>
    </source>
</evidence>
<evidence type="ECO:0000313" key="8">
    <source>
        <dbReference type="EMBL" id="KMO87945.1"/>
    </source>
</evidence>
<evidence type="ECO:0000313" key="9">
    <source>
        <dbReference type="Proteomes" id="UP000036503"/>
    </source>
</evidence>
<dbReference type="GO" id="GO:0071555">
    <property type="term" value="P:cell wall organization"/>
    <property type="evidence" value="ECO:0007669"/>
    <property type="project" value="UniProtKB-KW"/>
</dbReference>
<evidence type="ECO:0000256" key="7">
    <source>
        <dbReference type="HAMAP-Rule" id="MF_00258"/>
    </source>
</evidence>
<proteinExistence type="inferred from homology"/>
<evidence type="ECO:0000256" key="4">
    <source>
        <dbReference type="ARBA" id="ARBA00022984"/>
    </source>
</evidence>
<dbReference type="STRING" id="39029.BSR42_06410"/>
<dbReference type="GO" id="GO:0008881">
    <property type="term" value="F:glutamate racemase activity"/>
    <property type="evidence" value="ECO:0007669"/>
    <property type="project" value="UniProtKB-UniRule"/>
</dbReference>
<evidence type="ECO:0000256" key="6">
    <source>
        <dbReference type="ARBA" id="ARBA00023316"/>
    </source>
</evidence>
<dbReference type="PATRIC" id="fig|1122219.3.peg.104"/>
<dbReference type="PANTHER" id="PTHR21198">
    <property type="entry name" value="GLUTAMATE RACEMASE"/>
    <property type="match status" value="1"/>
</dbReference>
<feature type="active site" description="Proton donor/acceptor" evidence="7">
    <location>
        <position position="75"/>
    </location>
</feature>
<dbReference type="NCBIfam" id="TIGR00067">
    <property type="entry name" value="glut_race"/>
    <property type="match status" value="1"/>
</dbReference>
<organism evidence="8 9">
    <name type="scientific">Megasphaera cerevisiae DSM 20462</name>
    <dbReference type="NCBI Taxonomy" id="1122219"/>
    <lineage>
        <taxon>Bacteria</taxon>
        <taxon>Bacillati</taxon>
        <taxon>Bacillota</taxon>
        <taxon>Negativicutes</taxon>
        <taxon>Veillonellales</taxon>
        <taxon>Veillonellaceae</taxon>
        <taxon>Megasphaera</taxon>
    </lineage>
</organism>
<evidence type="ECO:0000256" key="3">
    <source>
        <dbReference type="ARBA" id="ARBA00022960"/>
    </source>
</evidence>
<comment type="caution">
    <text evidence="8">The sequence shown here is derived from an EMBL/GenBank/DDBJ whole genome shotgun (WGS) entry which is preliminary data.</text>
</comment>
<accession>A0A0J6WWP1</accession>
<evidence type="ECO:0000256" key="5">
    <source>
        <dbReference type="ARBA" id="ARBA00023235"/>
    </source>
</evidence>
<dbReference type="RefSeq" id="WP_048512903.1">
    <property type="nucleotide sequence ID" value="NZ_FUXD01000003.1"/>
</dbReference>
<comment type="pathway">
    <text evidence="7">Cell wall biogenesis; peptidoglycan biosynthesis.</text>
</comment>
<feature type="binding site" evidence="7">
    <location>
        <begin position="44"/>
        <end position="45"/>
    </location>
    <ligand>
        <name>substrate</name>
    </ligand>
</feature>
<dbReference type="Gene3D" id="3.40.50.1860">
    <property type="match status" value="2"/>
</dbReference>
<dbReference type="HAMAP" id="MF_00258">
    <property type="entry name" value="Glu_racemase"/>
    <property type="match status" value="1"/>
</dbReference>
<dbReference type="GO" id="GO:0009252">
    <property type="term" value="P:peptidoglycan biosynthetic process"/>
    <property type="evidence" value="ECO:0007669"/>
    <property type="project" value="UniProtKB-UniRule"/>
</dbReference>
<keyword evidence="9" id="KW-1185">Reference proteome</keyword>
<dbReference type="InterPro" id="IPR001920">
    <property type="entry name" value="Asp/Glu_race"/>
</dbReference>
<dbReference type="FunCoup" id="A0A0J6WWP1">
    <property type="interactions" value="221"/>
</dbReference>
<protein>
    <recommendedName>
        <fullName evidence="2 7">Glutamate racemase</fullName>
        <ecNumber evidence="2 7">5.1.1.3</ecNumber>
    </recommendedName>
</protein>
<feature type="binding site" evidence="7">
    <location>
        <begin position="186"/>
        <end position="187"/>
    </location>
    <ligand>
        <name>substrate</name>
    </ligand>
</feature>
<keyword evidence="3 7" id="KW-0133">Cell shape</keyword>
<evidence type="ECO:0000256" key="2">
    <source>
        <dbReference type="ARBA" id="ARBA00013090"/>
    </source>
</evidence>
<dbReference type="AlphaFoldDB" id="A0A0J6WWP1"/>
<dbReference type="Pfam" id="PF01177">
    <property type="entry name" value="Asp_Glu_race"/>
    <property type="match status" value="1"/>
</dbReference>
<comment type="catalytic activity">
    <reaction evidence="1 7">
        <text>L-glutamate = D-glutamate</text>
        <dbReference type="Rhea" id="RHEA:12813"/>
        <dbReference type="ChEBI" id="CHEBI:29985"/>
        <dbReference type="ChEBI" id="CHEBI:29986"/>
        <dbReference type="EC" id="5.1.1.3"/>
    </reaction>
</comment>
<dbReference type="InParanoid" id="A0A0J6WWP1"/>
<feature type="active site" description="Proton donor/acceptor" evidence="7">
    <location>
        <position position="185"/>
    </location>
</feature>
<name>A0A0J6WWP1_9FIRM</name>
<sequence length="267" mass="29418">MNRNERPIGVFDSGVGGLTVVNKLRMLLPHENIVYVGDTKRNPYGSRTPEEILMYTRDILRFMKKQQVKLVAIGCNTVTAVAYDTIIHETSYPLIGMSRGIQTAMEISAKKKIAVFATKLTISNHSHQKIASEIDPEIEIVEQACPALANFIERGILSGKAIMEPLRTYTAPVVASGADTAIFGCTHFPFIQPLFEALCGDGIAFVDPAHEMALQTLEVLKRDDLLNHNPAPGYLRLCFTAEPERGSHLAEHLIPANEFSSETISLV</sequence>
<comment type="similarity">
    <text evidence="7">Belongs to the aspartate/glutamate racemases family.</text>
</comment>